<feature type="transmembrane region" description="Helical" evidence="1">
    <location>
        <begin position="20"/>
        <end position="38"/>
    </location>
</feature>
<dbReference type="Proteomes" id="UP000270678">
    <property type="component" value="Chromosome"/>
</dbReference>
<proteinExistence type="predicted"/>
<dbReference type="Pfam" id="PF08955">
    <property type="entry name" value="BofC_C"/>
    <property type="match status" value="1"/>
</dbReference>
<dbReference type="InterPro" id="IPR038117">
    <property type="entry name" value="BofC_C_sf"/>
</dbReference>
<keyword evidence="4" id="KW-1185">Reference proteome</keyword>
<protein>
    <recommendedName>
        <fullName evidence="2">Bypass of forespore C C-terminal domain-containing protein</fullName>
    </recommendedName>
</protein>
<dbReference type="Gene3D" id="3.30.70.1740">
    <property type="entry name" value="Bypass-of-forespore C, C-terminal domain"/>
    <property type="match status" value="1"/>
</dbReference>
<evidence type="ECO:0000259" key="2">
    <source>
        <dbReference type="Pfam" id="PF08955"/>
    </source>
</evidence>
<evidence type="ECO:0000256" key="1">
    <source>
        <dbReference type="SAM" id="Phobius"/>
    </source>
</evidence>
<dbReference type="KEGG" id="plut:EI981_22595"/>
<dbReference type="EMBL" id="CP034346">
    <property type="protein sequence ID" value="AZS16975.1"/>
    <property type="molecule type" value="Genomic_DNA"/>
</dbReference>
<dbReference type="OrthoDB" id="2678751at2"/>
<keyword evidence="1" id="KW-1133">Transmembrane helix</keyword>
<dbReference type="InterPro" id="IPR015050">
    <property type="entry name" value="BofC_C"/>
</dbReference>
<accession>A0A3Q9IBA4</accession>
<keyword evidence="1" id="KW-0472">Membrane</keyword>
<evidence type="ECO:0000313" key="3">
    <source>
        <dbReference type="EMBL" id="AZS16975.1"/>
    </source>
</evidence>
<dbReference type="RefSeq" id="WP_127002106.1">
    <property type="nucleotide sequence ID" value="NZ_CP034346.1"/>
</dbReference>
<organism evidence="3 4">
    <name type="scientific">Paenibacillus lutimineralis</name>
    <dbReference type="NCBI Taxonomy" id="2707005"/>
    <lineage>
        <taxon>Bacteria</taxon>
        <taxon>Bacillati</taxon>
        <taxon>Bacillota</taxon>
        <taxon>Bacilli</taxon>
        <taxon>Bacillales</taxon>
        <taxon>Paenibacillaceae</taxon>
        <taxon>Paenibacillus</taxon>
    </lineage>
</organism>
<keyword evidence="1" id="KW-0812">Transmembrane</keyword>
<sequence length="230" mass="26423">MNIFRTKKQWRRRWKRWRRAIWTFSACAVVAAMAWMGLQLSGQLEKLMTGEPLALETLGKLRSYAEDQAGPPSADWVKGLQDRKRARIVHLNKIYTCGEERSVLGIMDAKEIEVLAKEHPEWTGRVDALGEVWLEEHIVGLSEECQRSGYMGIDKDGNLSLFEGPPKEEKVLRTFFQLDVETMESVLPEDVVRQLQQGIRVQDVDEYNSVLSTFSDFAVEVSQEALKQHK</sequence>
<evidence type="ECO:0000313" key="4">
    <source>
        <dbReference type="Proteomes" id="UP000270678"/>
    </source>
</evidence>
<dbReference type="AlphaFoldDB" id="A0A3Q9IBA4"/>
<name>A0A3Q9IBA4_9BACL</name>
<gene>
    <name evidence="3" type="ORF">EI981_22595</name>
</gene>
<feature type="domain" description="Bypass of forespore C C-terminal" evidence="2">
    <location>
        <begin position="141"/>
        <end position="215"/>
    </location>
</feature>
<reference evidence="4" key="1">
    <citation type="submission" date="2018-12" db="EMBL/GenBank/DDBJ databases">
        <title>Complete genome sequence of Paenibacillus sp. MBLB1234.</title>
        <authorList>
            <person name="Nam Y.-D."/>
            <person name="Kang J."/>
            <person name="Chung W.-H."/>
            <person name="Park Y.S."/>
        </authorList>
    </citation>
    <scope>NUCLEOTIDE SEQUENCE [LARGE SCALE GENOMIC DNA]</scope>
    <source>
        <strain evidence="4">MBLB1234</strain>
    </source>
</reference>